<dbReference type="RefSeq" id="WP_104434455.1">
    <property type="nucleotide sequence ID" value="NZ_PTJD01000013.1"/>
</dbReference>
<evidence type="ECO:0000256" key="1">
    <source>
        <dbReference type="SAM" id="MobiDB-lite"/>
    </source>
</evidence>
<dbReference type="Pfam" id="PF01551">
    <property type="entry name" value="Peptidase_M23"/>
    <property type="match status" value="1"/>
</dbReference>
<feature type="domain" description="M23ase beta-sheet core" evidence="3">
    <location>
        <begin position="171"/>
        <end position="266"/>
    </location>
</feature>
<dbReference type="AlphaFoldDB" id="A0A2S6IEH7"/>
<dbReference type="InterPro" id="IPR016047">
    <property type="entry name" value="M23ase_b-sheet_dom"/>
</dbReference>
<sequence>MKLARTARALIAATGLTATAVIGLAAPAQAAGRDGRCDTGEFCLYYNSNHAGSVSDFAGSIADYGATQPECYEFKGAGNGQGKCVKNNATSAWNRTSGPVTVYFNSGHSGAGQAIGSGGKVNLNDTLKNENASHKFGTSSTGNANMSHSLYNLSGGSITAGFDGYRNVSGRHEGIDIARGVGSPVRALIGGQVINIVRGSTGSGGLSTIAVYNAKFDKTVIYLHTEPIAGLSVGQSISRDQKIAVESWRGVSSSSAAHTHVEMRPGRRTHAAKSVDDYNLENPNPTSFWNARGYNVR</sequence>
<protein>
    <submittedName>
        <fullName evidence="4">Peptidase M23-like protein</fullName>
    </submittedName>
</protein>
<gene>
    <name evidence="4" type="ORF">CLV92_11353</name>
</gene>
<evidence type="ECO:0000256" key="2">
    <source>
        <dbReference type="SAM" id="SignalP"/>
    </source>
</evidence>
<dbReference type="Gene3D" id="2.70.70.10">
    <property type="entry name" value="Glucose Permease (Domain IIA)"/>
    <property type="match status" value="1"/>
</dbReference>
<evidence type="ECO:0000313" key="5">
    <source>
        <dbReference type="Proteomes" id="UP000239485"/>
    </source>
</evidence>
<feature type="chain" id="PRO_5015530474" evidence="2">
    <location>
        <begin position="31"/>
        <end position="297"/>
    </location>
</feature>
<feature type="region of interest" description="Disordered" evidence="1">
    <location>
        <begin position="256"/>
        <end position="279"/>
    </location>
</feature>
<accession>A0A2S6IEH7</accession>
<name>A0A2S6IEH7_9ACTN</name>
<dbReference type="Pfam" id="PF03995">
    <property type="entry name" value="Inhibitor_I36"/>
    <property type="match status" value="1"/>
</dbReference>
<keyword evidence="2" id="KW-0732">Signal</keyword>
<comment type="caution">
    <text evidence="4">The sequence shown here is derived from an EMBL/GenBank/DDBJ whole genome shotgun (WGS) entry which is preliminary data.</text>
</comment>
<dbReference type="CDD" id="cd12797">
    <property type="entry name" value="M23_peptidase"/>
    <property type="match status" value="1"/>
</dbReference>
<feature type="signal peptide" evidence="2">
    <location>
        <begin position="1"/>
        <end position="30"/>
    </location>
</feature>
<keyword evidence="5" id="KW-1185">Reference proteome</keyword>
<dbReference type="InterPro" id="IPR011055">
    <property type="entry name" value="Dup_hybrid_motif"/>
</dbReference>
<dbReference type="Proteomes" id="UP000239485">
    <property type="component" value="Unassembled WGS sequence"/>
</dbReference>
<dbReference type="EMBL" id="PTJD01000013">
    <property type="protein sequence ID" value="PPK92624.1"/>
    <property type="molecule type" value="Genomic_DNA"/>
</dbReference>
<evidence type="ECO:0000313" key="4">
    <source>
        <dbReference type="EMBL" id="PPK92624.1"/>
    </source>
</evidence>
<dbReference type="OrthoDB" id="2677885at2"/>
<evidence type="ECO:0000259" key="3">
    <source>
        <dbReference type="Pfam" id="PF01551"/>
    </source>
</evidence>
<organism evidence="4 5">
    <name type="scientific">Kineococcus xinjiangensis</name>
    <dbReference type="NCBI Taxonomy" id="512762"/>
    <lineage>
        <taxon>Bacteria</taxon>
        <taxon>Bacillati</taxon>
        <taxon>Actinomycetota</taxon>
        <taxon>Actinomycetes</taxon>
        <taxon>Kineosporiales</taxon>
        <taxon>Kineosporiaceae</taxon>
        <taxon>Kineococcus</taxon>
    </lineage>
</organism>
<proteinExistence type="predicted"/>
<dbReference type="SUPFAM" id="SSF51261">
    <property type="entry name" value="Duplicated hybrid motif"/>
    <property type="match status" value="1"/>
</dbReference>
<reference evidence="4 5" key="1">
    <citation type="submission" date="2018-02" db="EMBL/GenBank/DDBJ databases">
        <title>Genomic Encyclopedia of Archaeal and Bacterial Type Strains, Phase II (KMG-II): from individual species to whole genera.</title>
        <authorList>
            <person name="Goeker M."/>
        </authorList>
    </citation>
    <scope>NUCLEOTIDE SEQUENCE [LARGE SCALE GENOMIC DNA]</scope>
    <source>
        <strain evidence="4 5">DSM 22857</strain>
    </source>
</reference>